<gene>
    <name evidence="2" type="ORF">SCMC78_39170</name>
</gene>
<name>A0AB33KI50_9ACTN</name>
<evidence type="ECO:0000313" key="2">
    <source>
        <dbReference type="EMBL" id="BFP54110.1"/>
    </source>
</evidence>
<keyword evidence="1" id="KW-0812">Transmembrane</keyword>
<reference evidence="2" key="1">
    <citation type="submission" date="2024-07" db="EMBL/GenBank/DDBJ databases">
        <title>Complete genome sequences of cellulolytic bacteria, Kitasatospora sp. CMC57 and Streptomyces sp. CMC78, isolated from Japanese agricultural soil.</title>
        <authorList>
            <person name="Hashimoto T."/>
            <person name="Ito M."/>
            <person name="Iwamoto M."/>
            <person name="Fukahori D."/>
            <person name="Shoda T."/>
            <person name="Sakoda M."/>
            <person name="Morohoshi T."/>
            <person name="Mitsuboshi M."/>
            <person name="Nishizawa T."/>
        </authorList>
    </citation>
    <scope>NUCLEOTIDE SEQUENCE</scope>
    <source>
        <strain evidence="2">CMC78</strain>
    </source>
</reference>
<feature type="transmembrane region" description="Helical" evidence="1">
    <location>
        <begin position="136"/>
        <end position="158"/>
    </location>
</feature>
<accession>A0AB33KI50</accession>
<dbReference type="EMBL" id="AP035884">
    <property type="protein sequence ID" value="BFP54110.1"/>
    <property type="molecule type" value="Genomic_DNA"/>
</dbReference>
<evidence type="ECO:0008006" key="3">
    <source>
        <dbReference type="Google" id="ProtNLM"/>
    </source>
</evidence>
<keyword evidence="1" id="KW-0472">Membrane</keyword>
<protein>
    <recommendedName>
        <fullName evidence="3">N-acetyltransferase domain-containing protein</fullName>
    </recommendedName>
</protein>
<dbReference type="KEGG" id="stcm:SCMC78_39170"/>
<dbReference type="RefSeq" id="WP_397724292.1">
    <property type="nucleotide sequence ID" value="NZ_AP035884.1"/>
</dbReference>
<proteinExistence type="predicted"/>
<dbReference type="AlphaFoldDB" id="A0AB33KI50"/>
<keyword evidence="1" id="KW-1133">Transmembrane helix</keyword>
<evidence type="ECO:0000256" key="1">
    <source>
        <dbReference type="SAM" id="Phobius"/>
    </source>
</evidence>
<organism evidence="2">
    <name type="scientific">Streptomyces sp. CMC78</name>
    <dbReference type="NCBI Taxonomy" id="3231512"/>
    <lineage>
        <taxon>Bacteria</taxon>
        <taxon>Bacillati</taxon>
        <taxon>Actinomycetota</taxon>
        <taxon>Actinomycetes</taxon>
        <taxon>Kitasatosporales</taxon>
        <taxon>Streptomycetaceae</taxon>
        <taxon>Streptomyces</taxon>
    </lineage>
</organism>
<sequence>MSKVITMGGLRRKLPGHTPDSVQNLVYLLDGSGLPEVIGYVERELPPGGIPAYLAARKKGARTFALWTDAHRRDRVATVVTLSATGGVSTFQVLGVHGELIGTIVREKAFRGRGVRTRWTVTPAGAADAVGYKGRILWWFVWWLCLPVMVLLLIVSIFDSTPGEGGAARAPRRIRWRAGGEMPLEFRSGGDKLHLHAPGLDWRLGAALVSLVRSFGSHNWDAMKK</sequence>